<reference evidence="1" key="1">
    <citation type="journal article" date="2019" name="Sci. Rep.">
        <title>Draft genome of Tanacetum cinerariifolium, the natural source of mosquito coil.</title>
        <authorList>
            <person name="Yamashiro T."/>
            <person name="Shiraishi A."/>
            <person name="Satake H."/>
            <person name="Nakayama K."/>
        </authorList>
    </citation>
    <scope>NUCLEOTIDE SEQUENCE</scope>
</reference>
<accession>A0A6L2JSK0</accession>
<comment type="caution">
    <text evidence="1">The sequence shown here is derived from an EMBL/GenBank/DDBJ whole genome shotgun (WGS) entry which is preliminary data.</text>
</comment>
<proteinExistence type="predicted"/>
<dbReference type="EMBL" id="BKCJ010001070">
    <property type="protein sequence ID" value="GEU38584.1"/>
    <property type="molecule type" value="Genomic_DNA"/>
</dbReference>
<dbReference type="AlphaFoldDB" id="A0A6L2JSK0"/>
<organism evidence="1">
    <name type="scientific">Tanacetum cinerariifolium</name>
    <name type="common">Dalmatian daisy</name>
    <name type="synonym">Chrysanthemum cinerariifolium</name>
    <dbReference type="NCBI Taxonomy" id="118510"/>
    <lineage>
        <taxon>Eukaryota</taxon>
        <taxon>Viridiplantae</taxon>
        <taxon>Streptophyta</taxon>
        <taxon>Embryophyta</taxon>
        <taxon>Tracheophyta</taxon>
        <taxon>Spermatophyta</taxon>
        <taxon>Magnoliopsida</taxon>
        <taxon>eudicotyledons</taxon>
        <taxon>Gunneridae</taxon>
        <taxon>Pentapetalae</taxon>
        <taxon>asterids</taxon>
        <taxon>campanulids</taxon>
        <taxon>Asterales</taxon>
        <taxon>Asteraceae</taxon>
        <taxon>Asteroideae</taxon>
        <taxon>Anthemideae</taxon>
        <taxon>Anthemidinae</taxon>
        <taxon>Tanacetum</taxon>
    </lineage>
</organism>
<gene>
    <name evidence="1" type="ORF">Tci_010562</name>
</gene>
<evidence type="ECO:0000313" key="1">
    <source>
        <dbReference type="EMBL" id="GEU38584.1"/>
    </source>
</evidence>
<name>A0A6L2JSK0_TANCI</name>
<sequence length="368" mass="43224">MHDSIFLLNCYGVRWKVEVKQTYATAMSVGGPVWSNFVNRSRRAQTLPLVFMPKVYSTSQSDTVDLFIKDKECEVFISKMPSMNRSKTFKLAFYGPDWWSMMDKLAIRPACENYTSYVLRNLNCHIRQEPDYNLERMGWYCNWGWHTNHDDKHIAFYIKLTSDVLILGQIRISKGFVDRHELRGYASTVVCHRDKKFEFKLCKKSKSVEMFSTTTLKGMVRSGFWRGHWVRFYLSKDIILEDGVVRFKVCLRRTPGHLRMFGSEFITIVEPCAKFVNGMLGRVGPYKVAVIGTAWSDFMRRNIDQDNLPLQLEKRVYPPSGSQTVDLVLNHRKYKVLVGNVPLENSQNILEMHLFRDEWWKMIKELDF</sequence>
<protein>
    <submittedName>
        <fullName evidence="1">Uncharacterized protein</fullName>
    </submittedName>
</protein>